<gene>
    <name evidence="1" type="ORF">METZ01_LOCUS104190</name>
</gene>
<protein>
    <submittedName>
        <fullName evidence="1">Uncharacterized protein</fullName>
    </submittedName>
</protein>
<dbReference type="AlphaFoldDB" id="A0A381WFN9"/>
<organism evidence="1">
    <name type="scientific">marine metagenome</name>
    <dbReference type="NCBI Taxonomy" id="408172"/>
    <lineage>
        <taxon>unclassified sequences</taxon>
        <taxon>metagenomes</taxon>
        <taxon>ecological metagenomes</taxon>
    </lineage>
</organism>
<dbReference type="EMBL" id="UINC01011667">
    <property type="protein sequence ID" value="SVA51336.1"/>
    <property type="molecule type" value="Genomic_DNA"/>
</dbReference>
<name>A0A381WFN9_9ZZZZ</name>
<proteinExistence type="predicted"/>
<sequence>MTASWDHSMGYWEVFEGEDPPPPIFHHHSSVEAAEEASQNDAIAAVDYAAWEAVNGGDADLTRRREVKDRMSDAFTSGAGTIDINVVQLLAKRLYTAFATISEKINENCAITGTDPLEPMESLEEELTALQVLADTDTDI</sequence>
<accession>A0A381WFN9</accession>
<reference evidence="1" key="1">
    <citation type="submission" date="2018-05" db="EMBL/GenBank/DDBJ databases">
        <authorList>
            <person name="Lanie J.A."/>
            <person name="Ng W.-L."/>
            <person name="Kazmierczak K.M."/>
            <person name="Andrzejewski T.M."/>
            <person name="Davidsen T.M."/>
            <person name="Wayne K.J."/>
            <person name="Tettelin H."/>
            <person name="Glass J.I."/>
            <person name="Rusch D."/>
            <person name="Podicherti R."/>
            <person name="Tsui H.-C.T."/>
            <person name="Winkler M.E."/>
        </authorList>
    </citation>
    <scope>NUCLEOTIDE SEQUENCE</scope>
</reference>
<evidence type="ECO:0000313" key="1">
    <source>
        <dbReference type="EMBL" id="SVA51336.1"/>
    </source>
</evidence>